<sequence>MSKYRRQETSSEDSDSEEERRKKDIKERDEFANRLKAKDDTKTRKVAMPAGSGAAEAAKRLKLMETDAREKLVPKLRVESRRKYLEKRKEDKVAELEADIIDDEYLFEEEILTEREKRERAHKKQLLQLAKEHEKARELERVQRYHMPLEKKKLEAEIEPPDTEPPQSEQSKWESDQMSSAVFRFGAKDRKAQQDYDLLLEDEIEFIQALRMPGSEKGTKREPSPSPQAKILQTIQETKKSLPIYPFKNDLIQAIKEHQILIIEGETGSGKTTQIPQYLYESGFAVNDKIIGCSEPRRVAAMSVAARVAHEMAVKLGNEVGYAIRFEDCTSHRTRIKYMTDGTLHREFLSQPDLASYSVMIIDEAHERTLHTDILFGLVKDITRFRSDLKLLISSATLDATKFSEFFDDAPIFRIPGRRFPVDIYYTKAPEADYIDACVVSILQIHATQPPGDVLVFLTGEYILVMNR</sequence>
<reference evidence="7 8" key="1">
    <citation type="journal article" date="2024" name="Ann. Entomol. Soc. Am.">
        <title>Genomic analyses of the southern and eastern yellowjacket wasps (Hymenoptera: Vespidae) reveal evolutionary signatures of social life.</title>
        <authorList>
            <person name="Catto M.A."/>
            <person name="Caine P.B."/>
            <person name="Orr S.E."/>
            <person name="Hunt B.G."/>
            <person name="Goodisman M.A.D."/>
        </authorList>
    </citation>
    <scope>NUCLEOTIDE SEQUENCE [LARGE SCALE GENOMIC DNA]</scope>
    <source>
        <strain evidence="7">232</strain>
        <tissue evidence="7">Head and thorax</tissue>
    </source>
</reference>
<dbReference type="InterPro" id="IPR027417">
    <property type="entry name" value="P-loop_NTPase"/>
</dbReference>
<keyword evidence="8" id="KW-1185">Reference proteome</keyword>
<dbReference type="SMART" id="SM00487">
    <property type="entry name" value="DEXDc"/>
    <property type="match status" value="1"/>
</dbReference>
<keyword evidence="7" id="KW-0547">Nucleotide-binding</keyword>
<dbReference type="InterPro" id="IPR014001">
    <property type="entry name" value="Helicase_ATP-bd"/>
</dbReference>
<feature type="domain" description="Helicase ATP-binding" evidence="6">
    <location>
        <begin position="252"/>
        <end position="416"/>
    </location>
</feature>
<comment type="catalytic activity">
    <reaction evidence="4">
        <text>ATP + H2O = ADP + phosphate + H(+)</text>
        <dbReference type="Rhea" id="RHEA:13065"/>
        <dbReference type="ChEBI" id="CHEBI:15377"/>
        <dbReference type="ChEBI" id="CHEBI:15378"/>
        <dbReference type="ChEBI" id="CHEBI:30616"/>
        <dbReference type="ChEBI" id="CHEBI:43474"/>
        <dbReference type="ChEBI" id="CHEBI:456216"/>
        <dbReference type="EC" id="3.6.4.13"/>
    </reaction>
</comment>
<dbReference type="PROSITE" id="PS51192">
    <property type="entry name" value="HELICASE_ATP_BIND_1"/>
    <property type="match status" value="1"/>
</dbReference>
<dbReference type="PANTHER" id="PTHR18934:SF83">
    <property type="entry name" value="PRE-MRNA-SPLICING FACTOR ATP-DEPENDENT RNA HELICASE DHX16"/>
    <property type="match status" value="1"/>
</dbReference>
<dbReference type="SUPFAM" id="SSF52540">
    <property type="entry name" value="P-loop containing nucleoside triphosphate hydrolases"/>
    <property type="match status" value="1"/>
</dbReference>
<dbReference type="GO" id="GO:0003724">
    <property type="term" value="F:RNA helicase activity"/>
    <property type="evidence" value="ECO:0007669"/>
    <property type="project" value="UniProtKB-EC"/>
</dbReference>
<evidence type="ECO:0000256" key="4">
    <source>
        <dbReference type="ARBA" id="ARBA00047984"/>
    </source>
</evidence>
<evidence type="ECO:0000256" key="2">
    <source>
        <dbReference type="ARBA" id="ARBA00022801"/>
    </source>
</evidence>
<evidence type="ECO:0000256" key="3">
    <source>
        <dbReference type="ARBA" id="ARBA00023242"/>
    </source>
</evidence>
<dbReference type="PANTHER" id="PTHR18934">
    <property type="entry name" value="ATP-DEPENDENT RNA HELICASE"/>
    <property type="match status" value="1"/>
</dbReference>
<keyword evidence="2" id="KW-0378">Hydrolase</keyword>
<accession>A0ABD2D031</accession>
<dbReference type="GO" id="GO:0005684">
    <property type="term" value="C:U2-type spliceosomal complex"/>
    <property type="evidence" value="ECO:0007669"/>
    <property type="project" value="UniProtKB-ARBA"/>
</dbReference>
<feature type="compositionally biased region" description="Low complexity" evidence="5">
    <location>
        <begin position="47"/>
        <end position="56"/>
    </location>
</feature>
<evidence type="ECO:0000313" key="7">
    <source>
        <dbReference type="EMBL" id="KAL2750735.1"/>
    </source>
</evidence>
<feature type="region of interest" description="Disordered" evidence="5">
    <location>
        <begin position="150"/>
        <end position="176"/>
    </location>
</feature>
<dbReference type="Gene3D" id="3.40.50.300">
    <property type="entry name" value="P-loop containing nucleotide triphosphate hydrolases"/>
    <property type="match status" value="2"/>
</dbReference>
<dbReference type="EMBL" id="JAYRBN010000008">
    <property type="protein sequence ID" value="KAL2750735.1"/>
    <property type="molecule type" value="Genomic_DNA"/>
</dbReference>
<dbReference type="AlphaFoldDB" id="A0ABD2D031"/>
<dbReference type="Proteomes" id="UP001607303">
    <property type="component" value="Unassembled WGS sequence"/>
</dbReference>
<evidence type="ECO:0000256" key="1">
    <source>
        <dbReference type="ARBA" id="ARBA00004123"/>
    </source>
</evidence>
<proteinExistence type="predicted"/>
<keyword evidence="7" id="KW-0347">Helicase</keyword>
<feature type="region of interest" description="Disordered" evidence="5">
    <location>
        <begin position="1"/>
        <end position="56"/>
    </location>
</feature>
<comment type="subcellular location">
    <subcellularLocation>
        <location evidence="1">Nucleus</location>
    </subcellularLocation>
</comment>
<dbReference type="InterPro" id="IPR011545">
    <property type="entry name" value="DEAD/DEAH_box_helicase_dom"/>
</dbReference>
<feature type="compositionally biased region" description="Polar residues" evidence="5">
    <location>
        <begin position="165"/>
        <end position="176"/>
    </location>
</feature>
<dbReference type="PROSITE" id="PS00690">
    <property type="entry name" value="DEAH_ATP_HELICASE"/>
    <property type="match status" value="1"/>
</dbReference>
<keyword evidence="3" id="KW-0539">Nucleus</keyword>
<feature type="compositionally biased region" description="Basic and acidic residues" evidence="5">
    <location>
        <begin position="18"/>
        <end position="43"/>
    </location>
</feature>
<dbReference type="Pfam" id="PF00270">
    <property type="entry name" value="DEAD"/>
    <property type="match status" value="1"/>
</dbReference>
<organism evidence="7 8">
    <name type="scientific">Vespula maculifrons</name>
    <name type="common">Eastern yellow jacket</name>
    <name type="synonym">Wasp</name>
    <dbReference type="NCBI Taxonomy" id="7453"/>
    <lineage>
        <taxon>Eukaryota</taxon>
        <taxon>Metazoa</taxon>
        <taxon>Ecdysozoa</taxon>
        <taxon>Arthropoda</taxon>
        <taxon>Hexapoda</taxon>
        <taxon>Insecta</taxon>
        <taxon>Pterygota</taxon>
        <taxon>Neoptera</taxon>
        <taxon>Endopterygota</taxon>
        <taxon>Hymenoptera</taxon>
        <taxon>Apocrita</taxon>
        <taxon>Aculeata</taxon>
        <taxon>Vespoidea</taxon>
        <taxon>Vespidae</taxon>
        <taxon>Vespinae</taxon>
        <taxon>Vespula</taxon>
    </lineage>
</organism>
<dbReference type="FunFam" id="3.40.50.300:FF:000726">
    <property type="entry name" value="Pre-mRNA-splicing factor ATP-dependent RNA helicase"/>
    <property type="match status" value="1"/>
</dbReference>
<comment type="caution">
    <text evidence="7">The sequence shown here is derived from an EMBL/GenBank/DDBJ whole genome shotgun (WGS) entry which is preliminary data.</text>
</comment>
<protein>
    <submittedName>
        <fullName evidence="7">Pre-mRNA-splicing factor ATP-dependent RNA helicase DHX16</fullName>
    </submittedName>
</protein>
<name>A0ABD2D031_VESMC</name>
<gene>
    <name evidence="7" type="ORF">V1477_000838</name>
</gene>
<evidence type="ECO:0000256" key="5">
    <source>
        <dbReference type="SAM" id="MobiDB-lite"/>
    </source>
</evidence>
<evidence type="ECO:0000313" key="8">
    <source>
        <dbReference type="Proteomes" id="UP001607303"/>
    </source>
</evidence>
<dbReference type="InterPro" id="IPR002464">
    <property type="entry name" value="DNA/RNA_helicase_DEAH_CS"/>
</dbReference>
<dbReference type="GO" id="GO:0016787">
    <property type="term" value="F:hydrolase activity"/>
    <property type="evidence" value="ECO:0007669"/>
    <property type="project" value="UniProtKB-KW"/>
</dbReference>
<evidence type="ECO:0000259" key="6">
    <source>
        <dbReference type="PROSITE" id="PS51192"/>
    </source>
</evidence>
<keyword evidence="7" id="KW-0067">ATP-binding</keyword>